<dbReference type="PANTHER" id="PTHR12400:SF21">
    <property type="entry name" value="KINASE"/>
    <property type="match status" value="1"/>
</dbReference>
<dbReference type="InterPro" id="IPR038286">
    <property type="entry name" value="IPK_sf"/>
</dbReference>
<dbReference type="GO" id="GO:0008440">
    <property type="term" value="F:inositol-1,4,5-trisphosphate 3-kinase activity"/>
    <property type="evidence" value="ECO:0007669"/>
    <property type="project" value="TreeGrafter"/>
</dbReference>
<evidence type="ECO:0000313" key="7">
    <source>
        <dbReference type="Proteomes" id="UP001209540"/>
    </source>
</evidence>
<feature type="region of interest" description="Disordered" evidence="5">
    <location>
        <begin position="252"/>
        <end position="288"/>
    </location>
</feature>
<dbReference type="Gene3D" id="3.30.470.160">
    <property type="entry name" value="Inositol polyphosphate kinase"/>
    <property type="match status" value="1"/>
</dbReference>
<accession>A0AAD5PHS5</accession>
<dbReference type="PANTHER" id="PTHR12400">
    <property type="entry name" value="INOSITOL POLYPHOSPHATE KINASE"/>
    <property type="match status" value="1"/>
</dbReference>
<dbReference type="GO" id="GO:0032958">
    <property type="term" value="P:inositol phosphate biosynthetic process"/>
    <property type="evidence" value="ECO:0007669"/>
    <property type="project" value="InterPro"/>
</dbReference>
<dbReference type="EC" id="2.7.-.-" evidence="4"/>
<protein>
    <recommendedName>
        <fullName evidence="4">Kinase</fullName>
        <ecNumber evidence="4">2.7.-.-</ecNumber>
    </recommendedName>
</protein>
<keyword evidence="3 4" id="KW-0418">Kinase</keyword>
<comment type="similarity">
    <text evidence="1 4">Belongs to the inositol phosphokinase (IPK) family.</text>
</comment>
<keyword evidence="7" id="KW-1185">Reference proteome</keyword>
<comment type="caution">
    <text evidence="6">The sequence shown here is derived from an EMBL/GenBank/DDBJ whole genome shotgun (WGS) entry which is preliminary data.</text>
</comment>
<dbReference type="SUPFAM" id="SSF56104">
    <property type="entry name" value="SAICAR synthase-like"/>
    <property type="match status" value="1"/>
</dbReference>
<evidence type="ECO:0000256" key="5">
    <source>
        <dbReference type="SAM" id="MobiDB-lite"/>
    </source>
</evidence>
<evidence type="ECO:0000256" key="3">
    <source>
        <dbReference type="ARBA" id="ARBA00022777"/>
    </source>
</evidence>
<evidence type="ECO:0000256" key="2">
    <source>
        <dbReference type="ARBA" id="ARBA00022679"/>
    </source>
</evidence>
<reference evidence="6" key="2">
    <citation type="submission" date="2023-02" db="EMBL/GenBank/DDBJ databases">
        <authorList>
            <consortium name="DOE Joint Genome Institute"/>
            <person name="Mondo S.J."/>
            <person name="Chang Y."/>
            <person name="Wang Y."/>
            <person name="Ahrendt S."/>
            <person name="Andreopoulos W."/>
            <person name="Barry K."/>
            <person name="Beard J."/>
            <person name="Benny G.L."/>
            <person name="Blankenship S."/>
            <person name="Bonito G."/>
            <person name="Cuomo C."/>
            <person name="Desiro A."/>
            <person name="Gervers K.A."/>
            <person name="Hundley H."/>
            <person name="Kuo A."/>
            <person name="LaButti K."/>
            <person name="Lang B.F."/>
            <person name="Lipzen A."/>
            <person name="O'Donnell K."/>
            <person name="Pangilinan J."/>
            <person name="Reynolds N."/>
            <person name="Sandor L."/>
            <person name="Smith M.W."/>
            <person name="Tsang A."/>
            <person name="Grigoriev I.V."/>
            <person name="Stajich J.E."/>
            <person name="Spatafora J.W."/>
        </authorList>
    </citation>
    <scope>NUCLEOTIDE SEQUENCE</scope>
    <source>
        <strain evidence="6">RSA 2281</strain>
    </source>
</reference>
<dbReference type="EMBL" id="JAIXMP010000004">
    <property type="protein sequence ID" value="KAI9274285.1"/>
    <property type="molecule type" value="Genomic_DNA"/>
</dbReference>
<evidence type="ECO:0000256" key="4">
    <source>
        <dbReference type="RuleBase" id="RU363090"/>
    </source>
</evidence>
<dbReference type="Pfam" id="PF03770">
    <property type="entry name" value="IPK"/>
    <property type="match status" value="1"/>
</dbReference>
<gene>
    <name evidence="6" type="ORF">BDA99DRAFT_497066</name>
</gene>
<reference evidence="6" key="1">
    <citation type="journal article" date="2022" name="IScience">
        <title>Evolution of zygomycete secretomes and the origins of terrestrial fungal ecologies.</title>
        <authorList>
            <person name="Chang Y."/>
            <person name="Wang Y."/>
            <person name="Mondo S."/>
            <person name="Ahrendt S."/>
            <person name="Andreopoulos W."/>
            <person name="Barry K."/>
            <person name="Beard J."/>
            <person name="Benny G.L."/>
            <person name="Blankenship S."/>
            <person name="Bonito G."/>
            <person name="Cuomo C."/>
            <person name="Desiro A."/>
            <person name="Gervers K.A."/>
            <person name="Hundley H."/>
            <person name="Kuo A."/>
            <person name="LaButti K."/>
            <person name="Lang B.F."/>
            <person name="Lipzen A."/>
            <person name="O'Donnell K."/>
            <person name="Pangilinan J."/>
            <person name="Reynolds N."/>
            <person name="Sandor L."/>
            <person name="Smith M.E."/>
            <person name="Tsang A."/>
            <person name="Grigoriev I.V."/>
            <person name="Stajich J.E."/>
            <person name="Spatafora J.W."/>
        </authorList>
    </citation>
    <scope>NUCLEOTIDE SEQUENCE</scope>
    <source>
        <strain evidence="6">RSA 2281</strain>
    </source>
</reference>
<name>A0AAD5PHS5_9FUNG</name>
<organism evidence="6 7">
    <name type="scientific">Phascolomyces articulosus</name>
    <dbReference type="NCBI Taxonomy" id="60185"/>
    <lineage>
        <taxon>Eukaryota</taxon>
        <taxon>Fungi</taxon>
        <taxon>Fungi incertae sedis</taxon>
        <taxon>Mucoromycota</taxon>
        <taxon>Mucoromycotina</taxon>
        <taxon>Mucoromycetes</taxon>
        <taxon>Mucorales</taxon>
        <taxon>Lichtheimiaceae</taxon>
        <taxon>Phascolomyces</taxon>
    </lineage>
</organism>
<evidence type="ECO:0000256" key="1">
    <source>
        <dbReference type="ARBA" id="ARBA00007374"/>
    </source>
</evidence>
<sequence length="288" mass="32771">MNEKHVEHRRTFPIHPEQQLPSTSSKIVLDRIRIALNKRNNMNNRLLTDKGIGQEFIVIEDLTVNMKKPCVLDLKMGTRQHGVYASAAKRASQTLKCEHSTSRSLGVRMCGMQVYKINRHAYDVQDKYVGRKLTFKAFHETLRYFLHDGHQLLIQHIPALLRKLRRLALLIRSLPGYRFFGSSLLIIYDGLDASCPIDLRIIDFAHCVTLKEMQTRIQDMNWPPERPDGPDLGYLLGIQTLIDSFEQMYHSYSASSSPSSPTTTSSPTLSNTTTTTTTSNTITTTSFS</sequence>
<evidence type="ECO:0000313" key="6">
    <source>
        <dbReference type="EMBL" id="KAI9274285.1"/>
    </source>
</evidence>
<dbReference type="AlphaFoldDB" id="A0AAD5PHS5"/>
<dbReference type="Proteomes" id="UP001209540">
    <property type="component" value="Unassembled WGS sequence"/>
</dbReference>
<dbReference type="GO" id="GO:0005737">
    <property type="term" value="C:cytoplasm"/>
    <property type="evidence" value="ECO:0007669"/>
    <property type="project" value="TreeGrafter"/>
</dbReference>
<dbReference type="GO" id="GO:0046854">
    <property type="term" value="P:phosphatidylinositol phosphate biosynthetic process"/>
    <property type="evidence" value="ECO:0007669"/>
    <property type="project" value="TreeGrafter"/>
</dbReference>
<keyword evidence="2 4" id="KW-0808">Transferase</keyword>
<proteinExistence type="inferred from homology"/>
<dbReference type="GO" id="GO:0000824">
    <property type="term" value="F:inositol-1,4,5,6-tetrakisphosphate 3-kinase activity"/>
    <property type="evidence" value="ECO:0007669"/>
    <property type="project" value="TreeGrafter"/>
</dbReference>
<dbReference type="InterPro" id="IPR005522">
    <property type="entry name" value="IPK"/>
</dbReference>
<dbReference type="GO" id="GO:0005634">
    <property type="term" value="C:nucleus"/>
    <property type="evidence" value="ECO:0007669"/>
    <property type="project" value="TreeGrafter"/>
</dbReference>